<reference evidence="5" key="2">
    <citation type="submission" date="2025-08" db="UniProtKB">
        <authorList>
            <consortium name="Ensembl"/>
        </authorList>
    </citation>
    <scope>IDENTIFICATION</scope>
</reference>
<dbReference type="GO" id="GO:0005930">
    <property type="term" value="C:axoneme"/>
    <property type="evidence" value="ECO:0007669"/>
    <property type="project" value="TreeGrafter"/>
</dbReference>
<dbReference type="STRING" id="80972.ENSAOCP00000012125"/>
<reference evidence="5" key="3">
    <citation type="submission" date="2025-09" db="UniProtKB">
        <authorList>
            <consortium name="Ensembl"/>
        </authorList>
    </citation>
    <scope>IDENTIFICATION</scope>
</reference>
<organism evidence="5 6">
    <name type="scientific">Amphiprion ocellaris</name>
    <name type="common">Clown anemonefish</name>
    <dbReference type="NCBI Taxonomy" id="80972"/>
    <lineage>
        <taxon>Eukaryota</taxon>
        <taxon>Metazoa</taxon>
        <taxon>Chordata</taxon>
        <taxon>Craniata</taxon>
        <taxon>Vertebrata</taxon>
        <taxon>Euteleostomi</taxon>
        <taxon>Actinopterygii</taxon>
        <taxon>Neopterygii</taxon>
        <taxon>Teleostei</taxon>
        <taxon>Neoteleostei</taxon>
        <taxon>Acanthomorphata</taxon>
        <taxon>Ovalentaria</taxon>
        <taxon>Pomacentridae</taxon>
        <taxon>Amphiprion</taxon>
    </lineage>
</organism>
<dbReference type="KEGG" id="aoce:111588031"/>
<keyword evidence="1 2" id="KW-0175">Coiled coil</keyword>
<sequence length="553" mass="64148">MNKARPAASARSDHSEMDPDEAELGKLQRQHRIMERDHQTYKIQAQREIHKQEQEMEQLLKEQDELHRKLGACKNVSRLQQDSKNIRCLQALLQESDVLDEEIKEEKQRQRELQKEISKTELKVAEVKKGEAGKSSAEGSEKRQTQKAITNLQYKLDKALTRFNEQMSTNKRLRQEVQTLHIERVRFQQLRNRLSKELQEVRKNTAEVTNLSNAAYDARVEVQSKMTMMREKAVKECAQYNAEMKELQRVIAYESNLKGFMSTKCNEKNEGDSDQGMGPRQLSELKEQNRMDSDEELLDALEEMFKRNQIATGEDDLDLLVTRFIQAEDRNFALYNFVTEQNKEAEALRDEISQIQEEMEQFRVRGLQQEQDHQSQLRDIDVKRKEIEPQAEDYENQGSSISKILDEIMTGINSIFSKLECDRSKVEDLLGSSTGITENNIMFYLGLLEQKTNELLTIQAFLNSKDPEKDYNPKDLAQILLGQNPELLQQSISIQTGVNSVDYDAEECPATDEEERPFSHAELRERIMKEALQKESPARRATKKSLKDQSGVH</sequence>
<dbReference type="Proteomes" id="UP001501940">
    <property type="component" value="Chromosome 5"/>
</dbReference>
<proteinExistence type="predicted"/>
<dbReference type="GeneTree" id="ENSGT00940000153116"/>
<feature type="coiled-coil region" evidence="2">
    <location>
        <begin position="156"/>
        <end position="250"/>
    </location>
</feature>
<evidence type="ECO:0000259" key="4">
    <source>
        <dbReference type="Pfam" id="PF21773"/>
    </source>
</evidence>
<feature type="coiled-coil region" evidence="2">
    <location>
        <begin position="338"/>
        <end position="365"/>
    </location>
</feature>
<evidence type="ECO:0000256" key="3">
    <source>
        <dbReference type="SAM" id="MobiDB-lite"/>
    </source>
</evidence>
<feature type="region of interest" description="Disordered" evidence="3">
    <location>
        <begin position="1"/>
        <end position="31"/>
    </location>
</feature>
<dbReference type="InterPro" id="IPR051876">
    <property type="entry name" value="ODA-DC/CCD"/>
</dbReference>
<dbReference type="GO" id="GO:0036158">
    <property type="term" value="P:outer dynein arm assembly"/>
    <property type="evidence" value="ECO:0007669"/>
    <property type="project" value="TreeGrafter"/>
</dbReference>
<evidence type="ECO:0000256" key="2">
    <source>
        <dbReference type="SAM" id="Coils"/>
    </source>
</evidence>
<dbReference type="PANTHER" id="PTHR21694">
    <property type="entry name" value="COILED-COIL DOMAIN-CONTAINING PROTEIN 63"/>
    <property type="match status" value="1"/>
</dbReference>
<name>A0A3Q1BDF3_AMPOC</name>
<dbReference type="AlphaFoldDB" id="A0A3Q1BDF3"/>
<dbReference type="PANTHER" id="PTHR21694:SF35">
    <property type="entry name" value="OUTER DYNEIN ARM-DOCKING COMPLEX SUBUNIT 1"/>
    <property type="match status" value="1"/>
</dbReference>
<feature type="region of interest" description="Disordered" evidence="3">
    <location>
        <begin position="267"/>
        <end position="290"/>
    </location>
</feature>
<evidence type="ECO:0000313" key="5">
    <source>
        <dbReference type="Ensembl" id="ENSAOCP00000012125.2"/>
    </source>
</evidence>
<dbReference type="GO" id="GO:0003341">
    <property type="term" value="P:cilium movement"/>
    <property type="evidence" value="ECO:0007669"/>
    <property type="project" value="TreeGrafter"/>
</dbReference>
<feature type="domain" description="ODAD1 central coiled coil region" evidence="4">
    <location>
        <begin position="146"/>
        <end position="432"/>
    </location>
</feature>
<reference evidence="5 6" key="1">
    <citation type="submission" date="2022-01" db="EMBL/GenBank/DDBJ databases">
        <title>A chromosome-scale genome assembly of the false clownfish, Amphiprion ocellaris.</title>
        <authorList>
            <person name="Ryu T."/>
        </authorList>
    </citation>
    <scope>NUCLEOTIDE SEQUENCE [LARGE SCALE GENOMIC DNA]</scope>
</reference>
<dbReference type="CTD" id="93233"/>
<keyword evidence="6" id="KW-1185">Reference proteome</keyword>
<evidence type="ECO:0000256" key="1">
    <source>
        <dbReference type="ARBA" id="ARBA00023054"/>
    </source>
</evidence>
<dbReference type="Pfam" id="PF21773">
    <property type="entry name" value="ODAD1_CC"/>
    <property type="match status" value="1"/>
</dbReference>
<dbReference type="RefSeq" id="XP_023153907.2">
    <property type="nucleotide sequence ID" value="XM_023298139.3"/>
</dbReference>
<evidence type="ECO:0000313" key="6">
    <source>
        <dbReference type="Proteomes" id="UP001501940"/>
    </source>
</evidence>
<dbReference type="Ensembl" id="ENSAOCT00000019738.2">
    <property type="protein sequence ID" value="ENSAOCP00000012125.2"/>
    <property type="gene ID" value="ENSAOCG00000001139.2"/>
</dbReference>
<dbReference type="OMA" id="NQYRIMK"/>
<dbReference type="InterPro" id="IPR049258">
    <property type="entry name" value="ODAD1_CC"/>
</dbReference>
<feature type="region of interest" description="Disordered" evidence="3">
    <location>
        <begin position="530"/>
        <end position="553"/>
    </location>
</feature>
<accession>A0A3Q1BDF3</accession>
<protein>
    <recommendedName>
        <fullName evidence="4">ODAD1 central coiled coil region domain-containing protein</fullName>
    </recommendedName>
</protein>
<feature type="coiled-coil region" evidence="2">
    <location>
        <begin position="42"/>
        <end position="123"/>
    </location>
</feature>
<dbReference type="GeneID" id="111588031"/>